<sequence length="306" mass="34221">MHFNGLDLNLIVALDAILTERNVTRAAEKLNISQPGMSGALNRLRQYFNDDLLTQNGKQMIPTPLGAALSVPAKEILATVRSRLTVQTRFLPQEAQRSFTVMVSDYAATIFLANVLRALSVEAPGMTFDLHQYADLPSEALETGRIDVLLGPQQALSQNHPFKPLFADDFVGVACADNDAVDDVTEIETFLAMRHVLVRLGGSGLPTTDATFLERSFSPRRIEVIVPSWSLVPHYLMGTQRIAIFHRRLAHDYARHFPLRIFEIPATLPAFEECVQWRASSRGDRAIQWLIDRMETHARMLDTVSA</sequence>
<dbReference type="InterPro" id="IPR000847">
    <property type="entry name" value="LysR_HTH_N"/>
</dbReference>
<dbReference type="Pfam" id="PF00126">
    <property type="entry name" value="HTH_1"/>
    <property type="match status" value="1"/>
</dbReference>
<dbReference type="InterPro" id="IPR036388">
    <property type="entry name" value="WH-like_DNA-bd_sf"/>
</dbReference>
<evidence type="ECO:0000313" key="9">
    <source>
        <dbReference type="EMBL" id="RAX41164.1"/>
    </source>
</evidence>
<dbReference type="SUPFAM" id="SSF53850">
    <property type="entry name" value="Periplasmic binding protein-like II"/>
    <property type="match status" value="1"/>
</dbReference>
<comment type="caution">
    <text evidence="9">The sequence shown here is derived from an EMBL/GenBank/DDBJ whole genome shotgun (WGS) entry which is preliminary data.</text>
</comment>
<accession>A0A329YG87</accession>
<dbReference type="AlphaFoldDB" id="A0A329YG87"/>
<evidence type="ECO:0000256" key="2">
    <source>
        <dbReference type="ARBA" id="ARBA00022458"/>
    </source>
</evidence>
<reference evidence="9 10" key="1">
    <citation type="submission" date="2018-06" db="EMBL/GenBank/DDBJ databases">
        <title>Whole Genome Sequence of an efficient microsymbiont, Rhizobium tropici.</title>
        <authorList>
            <person name="Srinivasan R."/>
            <person name="Singh H.V."/>
            <person name="Srivastava R."/>
            <person name="Kumari B."/>
            <person name="Radhakrishna A."/>
        </authorList>
    </citation>
    <scope>NUCLEOTIDE SEQUENCE [LARGE SCALE GENOMIC DNA]</scope>
    <source>
        <strain evidence="9 10">IGFRI Rhizo-19</strain>
    </source>
</reference>
<dbReference type="EMBL" id="QMKK01000032">
    <property type="protein sequence ID" value="RAX41164.1"/>
    <property type="molecule type" value="Genomic_DNA"/>
</dbReference>
<evidence type="ECO:0000256" key="5">
    <source>
        <dbReference type="ARBA" id="ARBA00023125"/>
    </source>
</evidence>
<feature type="domain" description="HTH lysR-type" evidence="8">
    <location>
        <begin position="6"/>
        <end position="63"/>
    </location>
</feature>
<dbReference type="PANTHER" id="PTHR30118">
    <property type="entry name" value="HTH-TYPE TRANSCRIPTIONAL REGULATOR LEUO-RELATED"/>
    <property type="match status" value="1"/>
</dbReference>
<name>A0A329YG87_RHITR</name>
<dbReference type="RefSeq" id="WP_112342180.1">
    <property type="nucleotide sequence ID" value="NZ_QMKK01000032.1"/>
</dbReference>
<dbReference type="Gene3D" id="1.10.10.10">
    <property type="entry name" value="Winged helix-like DNA-binding domain superfamily/Winged helix DNA-binding domain"/>
    <property type="match status" value="1"/>
</dbReference>
<evidence type="ECO:0000259" key="8">
    <source>
        <dbReference type="PROSITE" id="PS50931"/>
    </source>
</evidence>
<evidence type="ECO:0000313" key="10">
    <source>
        <dbReference type="Proteomes" id="UP000251205"/>
    </source>
</evidence>
<dbReference type="InterPro" id="IPR050389">
    <property type="entry name" value="LysR-type_TF"/>
</dbReference>
<comment type="similarity">
    <text evidence="1">Belongs to the LysR transcriptional regulatory family.</text>
</comment>
<protein>
    <submittedName>
        <fullName evidence="9">LysR family transcriptional regulator</fullName>
    </submittedName>
</protein>
<evidence type="ECO:0000256" key="6">
    <source>
        <dbReference type="ARBA" id="ARBA00023159"/>
    </source>
</evidence>
<gene>
    <name evidence="9" type="ORF">DQ393_12920</name>
</gene>
<keyword evidence="5" id="KW-0238">DNA-binding</keyword>
<dbReference type="Gene3D" id="3.40.190.10">
    <property type="entry name" value="Periplasmic binding protein-like II"/>
    <property type="match status" value="2"/>
</dbReference>
<dbReference type="PANTHER" id="PTHR30118:SF6">
    <property type="entry name" value="HTH-TYPE TRANSCRIPTIONAL REGULATOR LEUO"/>
    <property type="match status" value="1"/>
</dbReference>
<keyword evidence="3" id="KW-0678">Repressor</keyword>
<evidence type="ECO:0000256" key="3">
    <source>
        <dbReference type="ARBA" id="ARBA00022491"/>
    </source>
</evidence>
<dbReference type="InterPro" id="IPR036390">
    <property type="entry name" value="WH_DNA-bd_sf"/>
</dbReference>
<dbReference type="Proteomes" id="UP000251205">
    <property type="component" value="Unassembled WGS sequence"/>
</dbReference>
<organism evidence="9 10">
    <name type="scientific">Rhizobium tropici</name>
    <dbReference type="NCBI Taxonomy" id="398"/>
    <lineage>
        <taxon>Bacteria</taxon>
        <taxon>Pseudomonadati</taxon>
        <taxon>Pseudomonadota</taxon>
        <taxon>Alphaproteobacteria</taxon>
        <taxon>Hyphomicrobiales</taxon>
        <taxon>Rhizobiaceae</taxon>
        <taxon>Rhizobium/Agrobacterium group</taxon>
        <taxon>Rhizobium</taxon>
    </lineage>
</organism>
<dbReference type="OrthoDB" id="8339333at2"/>
<dbReference type="SUPFAM" id="SSF46785">
    <property type="entry name" value="Winged helix' DNA-binding domain"/>
    <property type="match status" value="1"/>
</dbReference>
<dbReference type="PROSITE" id="PS50931">
    <property type="entry name" value="HTH_LYSR"/>
    <property type="match status" value="1"/>
</dbReference>
<dbReference type="GO" id="GO:0003700">
    <property type="term" value="F:DNA-binding transcription factor activity"/>
    <property type="evidence" value="ECO:0007669"/>
    <property type="project" value="InterPro"/>
</dbReference>
<evidence type="ECO:0000256" key="1">
    <source>
        <dbReference type="ARBA" id="ARBA00009437"/>
    </source>
</evidence>
<proteinExistence type="inferred from homology"/>
<dbReference type="GO" id="GO:0003677">
    <property type="term" value="F:DNA binding"/>
    <property type="evidence" value="ECO:0007669"/>
    <property type="project" value="UniProtKB-KW"/>
</dbReference>
<evidence type="ECO:0000256" key="4">
    <source>
        <dbReference type="ARBA" id="ARBA00023015"/>
    </source>
</evidence>
<evidence type="ECO:0000256" key="7">
    <source>
        <dbReference type="ARBA" id="ARBA00023163"/>
    </source>
</evidence>
<keyword evidence="6" id="KW-0010">Activator</keyword>
<dbReference type="PRINTS" id="PR00039">
    <property type="entry name" value="HTHLYSR"/>
</dbReference>
<keyword evidence="2" id="KW-0536">Nodulation</keyword>
<keyword evidence="7" id="KW-0804">Transcription</keyword>
<dbReference type="InterPro" id="IPR005119">
    <property type="entry name" value="LysR_subst-bd"/>
</dbReference>
<keyword evidence="4" id="KW-0805">Transcription regulation</keyword>
<dbReference type="Pfam" id="PF03466">
    <property type="entry name" value="LysR_substrate"/>
    <property type="match status" value="1"/>
</dbReference>